<dbReference type="PROSITE" id="PS50893">
    <property type="entry name" value="ABC_TRANSPORTER_2"/>
    <property type="match status" value="1"/>
</dbReference>
<dbReference type="GO" id="GO:0016887">
    <property type="term" value="F:ATP hydrolysis activity"/>
    <property type="evidence" value="ECO:0007669"/>
    <property type="project" value="InterPro"/>
</dbReference>
<dbReference type="PANTHER" id="PTHR42788:SF13">
    <property type="entry name" value="ALIPHATIC SULFONATES IMPORT ATP-BINDING PROTEIN SSUB"/>
    <property type="match status" value="1"/>
</dbReference>
<proteinExistence type="predicted"/>
<dbReference type="InterPro" id="IPR017871">
    <property type="entry name" value="ABC_transporter-like_CS"/>
</dbReference>
<dbReference type="PROSITE" id="PS00211">
    <property type="entry name" value="ABC_TRANSPORTER_1"/>
    <property type="match status" value="1"/>
</dbReference>
<dbReference type="Gene3D" id="3.40.50.300">
    <property type="entry name" value="P-loop containing nucleotide triphosphate hydrolases"/>
    <property type="match status" value="1"/>
</dbReference>
<evidence type="ECO:0000256" key="3">
    <source>
        <dbReference type="ARBA" id="ARBA00022840"/>
    </source>
</evidence>
<evidence type="ECO:0000256" key="1">
    <source>
        <dbReference type="ARBA" id="ARBA00022448"/>
    </source>
</evidence>
<dbReference type="EMBL" id="VIRM01000003">
    <property type="protein sequence ID" value="TQS23484.1"/>
    <property type="molecule type" value="Genomic_DNA"/>
</dbReference>
<dbReference type="Pfam" id="PF00005">
    <property type="entry name" value="ABC_tran"/>
    <property type="match status" value="1"/>
</dbReference>
<keyword evidence="3 5" id="KW-0067">ATP-binding</keyword>
<dbReference type="InterPro" id="IPR050166">
    <property type="entry name" value="ABC_transporter_ATP-bind"/>
</dbReference>
<gene>
    <name evidence="5" type="ORF">FLX08_03200</name>
</gene>
<dbReference type="GO" id="GO:0005524">
    <property type="term" value="F:ATP binding"/>
    <property type="evidence" value="ECO:0007669"/>
    <property type="project" value="UniProtKB-KW"/>
</dbReference>
<evidence type="ECO:0000259" key="4">
    <source>
        <dbReference type="PROSITE" id="PS50893"/>
    </source>
</evidence>
<dbReference type="SMART" id="SM00382">
    <property type="entry name" value="AAA"/>
    <property type="match status" value="1"/>
</dbReference>
<evidence type="ECO:0000256" key="2">
    <source>
        <dbReference type="ARBA" id="ARBA00022741"/>
    </source>
</evidence>
<dbReference type="Proteomes" id="UP000316541">
    <property type="component" value="Unassembled WGS sequence"/>
</dbReference>
<keyword evidence="1" id="KW-0813">Transport</keyword>
<dbReference type="RefSeq" id="WP_142616672.1">
    <property type="nucleotide sequence ID" value="NZ_JBEZFC010000006.1"/>
</dbReference>
<feature type="domain" description="ABC transporter" evidence="4">
    <location>
        <begin position="7"/>
        <end position="239"/>
    </location>
</feature>
<dbReference type="InterPro" id="IPR003439">
    <property type="entry name" value="ABC_transporter-like_ATP-bd"/>
</dbReference>
<accession>A0A544Z346</accession>
<dbReference type="InterPro" id="IPR027417">
    <property type="entry name" value="P-loop_NTPase"/>
</dbReference>
<evidence type="ECO:0000313" key="6">
    <source>
        <dbReference type="Proteomes" id="UP000316541"/>
    </source>
</evidence>
<dbReference type="InterPro" id="IPR003593">
    <property type="entry name" value="AAA+_ATPase"/>
</dbReference>
<dbReference type="PANTHER" id="PTHR42788">
    <property type="entry name" value="TAURINE IMPORT ATP-BINDING PROTEIN-RELATED"/>
    <property type="match status" value="1"/>
</dbReference>
<dbReference type="CDD" id="cd03293">
    <property type="entry name" value="ABC_NrtD_SsuB_transporters"/>
    <property type="match status" value="1"/>
</dbReference>
<sequence length="266" mass="29210">MSDDLAVDVQGVSKVFVDDKGREVHALRDVTFQVRRSEIVALTGRSGCGKTTLLRIIMGLEHPTSGMVKVDGDPVRGCGPNRGIVFQNAELLPWRTALANVEFGLEARGLPKAERRAAAERAIELVGLTHAANRRPHELSGGMRQRVGIARALAIDPAVLLMDEPFSALDAQTREKMQGELLEIHERTGKTIIFVSHDIDESVLLADRVVTLVPDPGRVHGVLDTAFGRSTSLDERRDSAEFAQRRHELLQLVHGREIRQQDGVSA</sequence>
<organism evidence="5 6">
    <name type="scientific">Microbispora hainanensis</name>
    <dbReference type="NCBI Taxonomy" id="568844"/>
    <lineage>
        <taxon>Bacteria</taxon>
        <taxon>Bacillati</taxon>
        <taxon>Actinomycetota</taxon>
        <taxon>Actinomycetes</taxon>
        <taxon>Streptosporangiales</taxon>
        <taxon>Streptosporangiaceae</taxon>
        <taxon>Microbispora</taxon>
    </lineage>
</organism>
<dbReference type="AlphaFoldDB" id="A0A544Z346"/>
<name>A0A544Z346_9ACTN</name>
<protein>
    <submittedName>
        <fullName evidence="5">ABC transporter ATP-binding protein</fullName>
    </submittedName>
</protein>
<evidence type="ECO:0000313" key="5">
    <source>
        <dbReference type="EMBL" id="TQS23484.1"/>
    </source>
</evidence>
<comment type="caution">
    <text evidence="5">The sequence shown here is derived from an EMBL/GenBank/DDBJ whole genome shotgun (WGS) entry which is preliminary data.</text>
</comment>
<keyword evidence="2" id="KW-0547">Nucleotide-binding</keyword>
<reference evidence="5 6" key="1">
    <citation type="submission" date="2019-07" db="EMBL/GenBank/DDBJ databases">
        <title>Microbispora hainanensis DSM 45428.</title>
        <authorList>
            <person name="Thawai C."/>
        </authorList>
    </citation>
    <scope>NUCLEOTIDE SEQUENCE [LARGE SCALE GENOMIC DNA]</scope>
    <source>
        <strain evidence="5 6">DSM 45428</strain>
    </source>
</reference>
<dbReference type="SUPFAM" id="SSF52540">
    <property type="entry name" value="P-loop containing nucleoside triphosphate hydrolases"/>
    <property type="match status" value="1"/>
</dbReference>